<dbReference type="SUPFAM" id="SSF111331">
    <property type="entry name" value="NAD kinase/diacylglycerol kinase-like"/>
    <property type="match status" value="1"/>
</dbReference>
<dbReference type="Gene3D" id="2.60.200.40">
    <property type="match status" value="1"/>
</dbReference>
<dbReference type="Proteomes" id="UP000276133">
    <property type="component" value="Unassembled WGS sequence"/>
</dbReference>
<dbReference type="GO" id="GO:0001727">
    <property type="term" value="F:lipid kinase activity"/>
    <property type="evidence" value="ECO:0007669"/>
    <property type="project" value="TreeGrafter"/>
</dbReference>
<dbReference type="InterPro" id="IPR050187">
    <property type="entry name" value="Lipid_Phosphate_FormReg"/>
</dbReference>
<dbReference type="EMBL" id="REGN01014009">
    <property type="protein sequence ID" value="RMZ93189.1"/>
    <property type="molecule type" value="Genomic_DNA"/>
</dbReference>
<dbReference type="PROSITE" id="PS50146">
    <property type="entry name" value="DAGK"/>
    <property type="match status" value="1"/>
</dbReference>
<keyword evidence="4" id="KW-0067">ATP-binding</keyword>
<dbReference type="AlphaFoldDB" id="A0A3M7P2M4"/>
<evidence type="ECO:0000256" key="2">
    <source>
        <dbReference type="ARBA" id="ARBA00022741"/>
    </source>
</evidence>
<dbReference type="InterPro" id="IPR001206">
    <property type="entry name" value="Diacylglycerol_kinase_cat_dom"/>
</dbReference>
<evidence type="ECO:0000256" key="4">
    <source>
        <dbReference type="ARBA" id="ARBA00022840"/>
    </source>
</evidence>
<dbReference type="Gene3D" id="3.40.50.10330">
    <property type="entry name" value="Probable inorganic polyphosphate/atp-NAD kinase, domain 1"/>
    <property type="match status" value="1"/>
</dbReference>
<accession>A0A3M7P2M4</accession>
<dbReference type="InterPro" id="IPR017438">
    <property type="entry name" value="ATP-NAD_kinase_N"/>
</dbReference>
<dbReference type="Pfam" id="PF00781">
    <property type="entry name" value="DAGK_cat"/>
    <property type="match status" value="1"/>
</dbReference>
<proteinExistence type="predicted"/>
<dbReference type="SMART" id="SM00046">
    <property type="entry name" value="DAGKc"/>
    <property type="match status" value="1"/>
</dbReference>
<sequence length="507" mass="57266">MTSAEIESPLMSDHFINYKSKTKIKLELYANLIRFYAKNSIPDFILNLNDLAGSSIGKGHNKDDTSSYLILYTYIKNPNNPSSKRKRITYELSYSQYSTYEQNLIHVSKWHSQLDNILKKRLYSHSDKLKPFLVLVNPNAGSGKAKNIYFERVCPIFSEANLSDVLVFTQQQNFAREYVKEAKLDDFAAILVISGDGLMHEVINGLMERKDWPTAIKTPLGHIPGGSANALSCCVAYLSKEVFKGMSIESFAAQTCFNLTKSLANPLDLVAFELSDRRIVHSFLSFEWAIIADVDLESEKYRFLGGMRFALGAVKRIINLRVYRGRFSFVPADDYLDYEPKDSSIKINRQKSPIDFNDGGSEEMESKFKHLSPLDKPVPNNWLTIEEDFVLFLVTYLPLISSDFLASPQATFNDGHMHVIFIKQGITKTELLKLFANTENGDHLKHHLVEYVKVKAFRLEPIGLVSNGQVDTSNRGIMMVDGESVPTGPIQAEIMPSLGNILANLKE</sequence>
<dbReference type="OrthoDB" id="3853857at2759"/>
<comment type="caution">
    <text evidence="6">The sequence shown here is derived from an EMBL/GenBank/DDBJ whole genome shotgun (WGS) entry which is preliminary data.</text>
</comment>
<protein>
    <submittedName>
        <fullName evidence="6">Sphingosine kinase 1</fullName>
    </submittedName>
</protein>
<keyword evidence="3 6" id="KW-0418">Kinase</keyword>
<dbReference type="PANTHER" id="PTHR12358">
    <property type="entry name" value="SPHINGOSINE KINASE"/>
    <property type="match status" value="1"/>
</dbReference>
<dbReference type="GO" id="GO:0005737">
    <property type="term" value="C:cytoplasm"/>
    <property type="evidence" value="ECO:0007669"/>
    <property type="project" value="TreeGrafter"/>
</dbReference>
<reference evidence="6 7" key="1">
    <citation type="journal article" date="2018" name="Sci. Rep.">
        <title>Genomic signatures of local adaptation to the degree of environmental predictability in rotifers.</title>
        <authorList>
            <person name="Franch-Gras L."/>
            <person name="Hahn C."/>
            <person name="Garcia-Roger E.M."/>
            <person name="Carmona M.J."/>
            <person name="Serra M."/>
            <person name="Gomez A."/>
        </authorList>
    </citation>
    <scope>NUCLEOTIDE SEQUENCE [LARGE SCALE GENOMIC DNA]</scope>
    <source>
        <strain evidence="6">HYR1</strain>
    </source>
</reference>
<dbReference type="InterPro" id="IPR045540">
    <property type="entry name" value="YegS/DAGK_C"/>
</dbReference>
<keyword evidence="7" id="KW-1185">Reference proteome</keyword>
<dbReference type="Pfam" id="PF19279">
    <property type="entry name" value="YegS_C"/>
    <property type="match status" value="1"/>
</dbReference>
<organism evidence="6 7">
    <name type="scientific">Brachionus plicatilis</name>
    <name type="common">Marine rotifer</name>
    <name type="synonym">Brachionus muelleri</name>
    <dbReference type="NCBI Taxonomy" id="10195"/>
    <lineage>
        <taxon>Eukaryota</taxon>
        <taxon>Metazoa</taxon>
        <taxon>Spiralia</taxon>
        <taxon>Gnathifera</taxon>
        <taxon>Rotifera</taxon>
        <taxon>Eurotatoria</taxon>
        <taxon>Monogononta</taxon>
        <taxon>Pseudotrocha</taxon>
        <taxon>Ploima</taxon>
        <taxon>Brachionidae</taxon>
        <taxon>Brachionus</taxon>
    </lineage>
</organism>
<name>A0A3M7P2M4_BRAPC</name>
<evidence type="ECO:0000313" key="7">
    <source>
        <dbReference type="Proteomes" id="UP000276133"/>
    </source>
</evidence>
<dbReference type="GO" id="GO:0046512">
    <property type="term" value="P:sphingosine biosynthetic process"/>
    <property type="evidence" value="ECO:0007669"/>
    <property type="project" value="TreeGrafter"/>
</dbReference>
<evidence type="ECO:0000259" key="5">
    <source>
        <dbReference type="PROSITE" id="PS50146"/>
    </source>
</evidence>
<evidence type="ECO:0000256" key="3">
    <source>
        <dbReference type="ARBA" id="ARBA00022777"/>
    </source>
</evidence>
<keyword evidence="1" id="KW-0808">Transferase</keyword>
<dbReference type="PANTHER" id="PTHR12358:SF112">
    <property type="entry name" value="LD11247P-RELATED"/>
    <property type="match status" value="1"/>
</dbReference>
<keyword evidence="2" id="KW-0547">Nucleotide-binding</keyword>
<evidence type="ECO:0000313" key="6">
    <source>
        <dbReference type="EMBL" id="RMZ93189.1"/>
    </source>
</evidence>
<dbReference type="STRING" id="10195.A0A3M7P2M4"/>
<dbReference type="InterPro" id="IPR016064">
    <property type="entry name" value="NAD/diacylglycerol_kinase_sf"/>
</dbReference>
<dbReference type="GO" id="GO:0016020">
    <property type="term" value="C:membrane"/>
    <property type="evidence" value="ECO:0007669"/>
    <property type="project" value="TreeGrafter"/>
</dbReference>
<feature type="domain" description="DAGKc" evidence="5">
    <location>
        <begin position="127"/>
        <end position="276"/>
    </location>
</feature>
<evidence type="ECO:0000256" key="1">
    <source>
        <dbReference type="ARBA" id="ARBA00022679"/>
    </source>
</evidence>
<gene>
    <name evidence="6" type="ORF">BpHYR1_051387</name>
</gene>
<dbReference type="GO" id="GO:0005524">
    <property type="term" value="F:ATP binding"/>
    <property type="evidence" value="ECO:0007669"/>
    <property type="project" value="UniProtKB-KW"/>
</dbReference>